<name>A0A6J6JWK7_9ZZZZ</name>
<dbReference type="AlphaFoldDB" id="A0A6J6JWK7"/>
<evidence type="ECO:0000313" key="1">
    <source>
        <dbReference type="EMBL" id="CAB4582887.1"/>
    </source>
</evidence>
<sequence length="153" mass="16791">MHGHTGGHRLARILKTVLVRVNPHPIANLGGSGITNDLETTHVHVLGERRRCVERGVIGGAIDLRARDVDTVQCVARSRRNPPQTTGIELTSGIHCGKSNLLRARTRPHLHRGIRRFNMCGIAGEWIGNDAENVVVEKFRLCAFTSRTGIGAR</sequence>
<dbReference type="EMBL" id="CAEZVV010000024">
    <property type="protein sequence ID" value="CAB4640624.1"/>
    <property type="molecule type" value="Genomic_DNA"/>
</dbReference>
<accession>A0A6J6JWK7</accession>
<evidence type="ECO:0000313" key="2">
    <source>
        <dbReference type="EMBL" id="CAB4640624.1"/>
    </source>
</evidence>
<organism evidence="2">
    <name type="scientific">freshwater metagenome</name>
    <dbReference type="NCBI Taxonomy" id="449393"/>
    <lineage>
        <taxon>unclassified sequences</taxon>
        <taxon>metagenomes</taxon>
        <taxon>ecological metagenomes</taxon>
    </lineage>
</organism>
<dbReference type="EMBL" id="CAEZTR010000086">
    <property type="protein sequence ID" value="CAB4582887.1"/>
    <property type="molecule type" value="Genomic_DNA"/>
</dbReference>
<protein>
    <submittedName>
        <fullName evidence="2">Unannotated protein</fullName>
    </submittedName>
</protein>
<gene>
    <name evidence="1" type="ORF">UFOPK1711_01321</name>
    <name evidence="2" type="ORF">UFOPK2143_00614</name>
</gene>
<reference evidence="2" key="1">
    <citation type="submission" date="2020-05" db="EMBL/GenBank/DDBJ databases">
        <authorList>
            <person name="Chiriac C."/>
            <person name="Salcher M."/>
            <person name="Ghai R."/>
            <person name="Kavagutti S V."/>
        </authorList>
    </citation>
    <scope>NUCLEOTIDE SEQUENCE</scope>
</reference>
<proteinExistence type="predicted"/>